<dbReference type="Gene3D" id="1.10.720.30">
    <property type="entry name" value="SAP domain"/>
    <property type="match status" value="1"/>
</dbReference>
<dbReference type="InterPro" id="IPR035979">
    <property type="entry name" value="RBD_domain_sf"/>
</dbReference>
<evidence type="ECO:0000313" key="4">
    <source>
        <dbReference type="Proteomes" id="UP001418222"/>
    </source>
</evidence>
<feature type="compositionally biased region" description="Basic and acidic residues" evidence="1">
    <location>
        <begin position="615"/>
        <end position="631"/>
    </location>
</feature>
<dbReference type="InterPro" id="IPR003034">
    <property type="entry name" value="SAP_dom"/>
</dbReference>
<gene>
    <name evidence="3" type="ORF">KSP39_PZI003699</name>
</gene>
<evidence type="ECO:0000256" key="1">
    <source>
        <dbReference type="SAM" id="MobiDB-lite"/>
    </source>
</evidence>
<dbReference type="AlphaFoldDB" id="A0AAP0GDH2"/>
<evidence type="ECO:0000313" key="3">
    <source>
        <dbReference type="EMBL" id="KAK8952419.1"/>
    </source>
</evidence>
<comment type="caution">
    <text evidence="3">The sequence shown here is derived from an EMBL/GenBank/DDBJ whole genome shotgun (WGS) entry which is preliminary data.</text>
</comment>
<proteinExistence type="predicted"/>
<feature type="compositionally biased region" description="Basic and acidic residues" evidence="1">
    <location>
        <begin position="419"/>
        <end position="429"/>
    </location>
</feature>
<reference evidence="3 4" key="1">
    <citation type="journal article" date="2022" name="Nat. Plants">
        <title>Genomes of leafy and leafless Platanthera orchids illuminate the evolution of mycoheterotrophy.</title>
        <authorList>
            <person name="Li M.H."/>
            <person name="Liu K.W."/>
            <person name="Li Z."/>
            <person name="Lu H.C."/>
            <person name="Ye Q.L."/>
            <person name="Zhang D."/>
            <person name="Wang J.Y."/>
            <person name="Li Y.F."/>
            <person name="Zhong Z.M."/>
            <person name="Liu X."/>
            <person name="Yu X."/>
            <person name="Liu D.K."/>
            <person name="Tu X.D."/>
            <person name="Liu B."/>
            <person name="Hao Y."/>
            <person name="Liao X.Y."/>
            <person name="Jiang Y.T."/>
            <person name="Sun W.H."/>
            <person name="Chen J."/>
            <person name="Chen Y.Q."/>
            <person name="Ai Y."/>
            <person name="Zhai J.W."/>
            <person name="Wu S.S."/>
            <person name="Zhou Z."/>
            <person name="Hsiao Y.Y."/>
            <person name="Wu W.L."/>
            <person name="Chen Y.Y."/>
            <person name="Lin Y.F."/>
            <person name="Hsu J.L."/>
            <person name="Li C.Y."/>
            <person name="Wang Z.W."/>
            <person name="Zhao X."/>
            <person name="Zhong W.Y."/>
            <person name="Ma X.K."/>
            <person name="Ma L."/>
            <person name="Huang J."/>
            <person name="Chen G.Z."/>
            <person name="Huang M.Z."/>
            <person name="Huang L."/>
            <person name="Peng D.H."/>
            <person name="Luo Y.B."/>
            <person name="Zou S.Q."/>
            <person name="Chen S.P."/>
            <person name="Lan S."/>
            <person name="Tsai W.C."/>
            <person name="Van de Peer Y."/>
            <person name="Liu Z.J."/>
        </authorList>
    </citation>
    <scope>NUCLEOTIDE SEQUENCE [LARGE SCALE GENOMIC DNA]</scope>
    <source>
        <strain evidence="3">Lor287</strain>
    </source>
</reference>
<dbReference type="InterPro" id="IPR036361">
    <property type="entry name" value="SAP_dom_sf"/>
</dbReference>
<dbReference type="Pfam" id="PF16294">
    <property type="entry name" value="RSB_motif"/>
    <property type="match status" value="1"/>
</dbReference>
<dbReference type="EMBL" id="JBBWWQ010000003">
    <property type="protein sequence ID" value="KAK8952419.1"/>
    <property type="molecule type" value="Genomic_DNA"/>
</dbReference>
<feature type="region of interest" description="Disordered" evidence="1">
    <location>
        <begin position="397"/>
        <end position="430"/>
    </location>
</feature>
<dbReference type="Pfam" id="PF02037">
    <property type="entry name" value="SAP"/>
    <property type="match status" value="1"/>
</dbReference>
<dbReference type="InterPro" id="IPR032552">
    <property type="entry name" value="RSB_motif"/>
</dbReference>
<feature type="domain" description="SAP" evidence="2">
    <location>
        <begin position="13"/>
        <end position="47"/>
    </location>
</feature>
<feature type="region of interest" description="Disordered" evidence="1">
    <location>
        <begin position="834"/>
        <end position="940"/>
    </location>
</feature>
<dbReference type="GO" id="GO:0003676">
    <property type="term" value="F:nucleic acid binding"/>
    <property type="evidence" value="ECO:0007669"/>
    <property type="project" value="InterPro"/>
</dbReference>
<accession>A0AAP0GDH2</accession>
<name>A0AAP0GDH2_9ASPA</name>
<organism evidence="3 4">
    <name type="scientific">Platanthera zijinensis</name>
    <dbReference type="NCBI Taxonomy" id="2320716"/>
    <lineage>
        <taxon>Eukaryota</taxon>
        <taxon>Viridiplantae</taxon>
        <taxon>Streptophyta</taxon>
        <taxon>Embryophyta</taxon>
        <taxon>Tracheophyta</taxon>
        <taxon>Spermatophyta</taxon>
        <taxon>Magnoliopsida</taxon>
        <taxon>Liliopsida</taxon>
        <taxon>Asparagales</taxon>
        <taxon>Orchidaceae</taxon>
        <taxon>Orchidoideae</taxon>
        <taxon>Orchideae</taxon>
        <taxon>Orchidinae</taxon>
        <taxon>Platanthera</taxon>
    </lineage>
</organism>
<dbReference type="SUPFAM" id="SSF68906">
    <property type="entry name" value="SAP domain"/>
    <property type="match status" value="1"/>
</dbReference>
<evidence type="ECO:0000259" key="2">
    <source>
        <dbReference type="PROSITE" id="PS50800"/>
    </source>
</evidence>
<keyword evidence="4" id="KW-1185">Reference proteome</keyword>
<sequence>MPSQYSVLDNKPIDQWKVIELREELRRRNLVTKGLKEELVKRLDEAIKKELESENEKETGNGDGHISDPQNDTGEEYPSLEATDDTQATLEEDNTTDKDIAIVNISHGVRDVNQGHENQNGDVIKVVALAGKVRERTATQGDLVGCAPENQNFSGQSDTQGEDDDSEKFEESNSPLVGIDETASAGDLEDSALVNQNITVQSDTLCVEVFKTPIVETEEKEATTCDLESSALVNQNITAQSDKQGVDADLKEIFKSKTPIVGADERETTAGDFEGSALVNQNITVQSDTQCVDADLKEMFEESKTPIVGTNAMEATCVLEGSALVNQNITLQSDTQCIDANFKDMLEESKTPIVGTDEKEATACDLEASALVNQNITVQSDTQVVDAALKEIFEESKTPKGSAPFNQNTALSSTTDEDALPREKFEESKPVNMESTVIQSEQHNQVSEVNQDLGFQVKYKSNCTDSVSIIEKNNIKDNLTADNFPLELVVKQEVVQPSSSSFPVDDGHSYMVVDEQEAAKDHAIDEQVGFEHQVFVGEEVVQNLLSDKEETNIGYATNEHVESMVEDHPSLDDNDMQNTSSFDVPKKEDCVESGSPEKLNLDRSSGDESMEEDMLDSKHTEADIKSEDPTSKIDVITSEVKLEERVTDVGKSSSELKEIDVEEMKHASLTEKRKLEDAEVAVSNGAPKRHRRWNPDTIKVSEQQTPLLDTATASKNNLQPTLRRTFNRSNSTISVDSPKERIVPIPKKPATTSLRIDNFLRPFTLKAVQELLGKTGRVCDFWMDHIKTHCFVTYSSVEEATETRNAVYNLQWPPNGGRFLAADFVDPQDVKLRLAAAPPPSPAPISSGPATQQAPPSQRTHASQPTHQQNLRTQPQAPSQHALAAQPILQQNLRPQLPPPPPISSHLPPPPSLSLPNTADIARERLPPPPPQKKPEPPVMTLDDLFKKTRATPRIYYLPLTEEQARAKLAGQQSKRTQL</sequence>
<feature type="region of interest" description="Disordered" evidence="1">
    <location>
        <begin position="51"/>
        <end position="95"/>
    </location>
</feature>
<protein>
    <recommendedName>
        <fullName evidence="2">SAP domain-containing protein</fullName>
    </recommendedName>
</protein>
<feature type="region of interest" description="Disordered" evidence="1">
    <location>
        <begin position="144"/>
        <end position="177"/>
    </location>
</feature>
<dbReference type="Proteomes" id="UP001418222">
    <property type="component" value="Unassembled WGS sequence"/>
</dbReference>
<dbReference type="CDD" id="cd12432">
    <property type="entry name" value="RRM_ACINU"/>
    <property type="match status" value="1"/>
</dbReference>
<feature type="compositionally biased region" description="Polar residues" evidence="1">
    <location>
        <begin position="404"/>
        <end position="414"/>
    </location>
</feature>
<feature type="compositionally biased region" description="Pro residues" evidence="1">
    <location>
        <begin position="896"/>
        <end position="913"/>
    </location>
</feature>
<dbReference type="InterPro" id="IPR034257">
    <property type="entry name" value="Acinus_RRM"/>
</dbReference>
<feature type="compositionally biased region" description="Basic and acidic residues" evidence="1">
    <location>
        <begin position="51"/>
        <end position="60"/>
    </location>
</feature>
<dbReference type="SUPFAM" id="SSF54928">
    <property type="entry name" value="RNA-binding domain, RBD"/>
    <property type="match status" value="1"/>
</dbReference>
<dbReference type="PROSITE" id="PS50800">
    <property type="entry name" value="SAP"/>
    <property type="match status" value="1"/>
</dbReference>
<dbReference type="SMART" id="SM00513">
    <property type="entry name" value="SAP"/>
    <property type="match status" value="1"/>
</dbReference>
<dbReference type="PANTHER" id="PTHR47031:SF3">
    <property type="entry name" value="SAP DOMAIN-CONTAINING PROTEIN"/>
    <property type="match status" value="1"/>
</dbReference>
<feature type="region of interest" description="Disordered" evidence="1">
    <location>
        <begin position="567"/>
        <end position="631"/>
    </location>
</feature>
<feature type="compositionally biased region" description="Polar residues" evidence="1">
    <location>
        <begin position="149"/>
        <end position="159"/>
    </location>
</feature>
<dbReference type="PANTHER" id="PTHR47031">
    <property type="entry name" value="SAP DNA-BINDING DOMAIN-CONTAINING PROTEIN"/>
    <property type="match status" value="1"/>
</dbReference>
<feature type="compositionally biased region" description="Polar residues" evidence="1">
    <location>
        <begin position="851"/>
        <end position="879"/>
    </location>
</feature>
<feature type="compositionally biased region" description="Low complexity" evidence="1">
    <location>
        <begin position="886"/>
        <end position="895"/>
    </location>
</feature>